<dbReference type="InterPro" id="IPR036259">
    <property type="entry name" value="MFS_trans_sf"/>
</dbReference>
<evidence type="ECO:0000256" key="7">
    <source>
        <dbReference type="SAM" id="Phobius"/>
    </source>
</evidence>
<comment type="subcellular location">
    <subcellularLocation>
        <location evidence="1">Cell membrane</location>
        <topology evidence="1">Multi-pass membrane protein</topology>
    </subcellularLocation>
</comment>
<feature type="transmembrane region" description="Helical" evidence="7">
    <location>
        <begin position="369"/>
        <end position="388"/>
    </location>
</feature>
<feature type="transmembrane region" description="Helical" evidence="7">
    <location>
        <begin position="288"/>
        <end position="310"/>
    </location>
</feature>
<feature type="transmembrane region" description="Helical" evidence="7">
    <location>
        <begin position="330"/>
        <end position="348"/>
    </location>
</feature>
<evidence type="ECO:0000259" key="8">
    <source>
        <dbReference type="PROSITE" id="PS50850"/>
    </source>
</evidence>
<keyword evidence="2" id="KW-0813">Transport</keyword>
<feature type="region of interest" description="Disordered" evidence="6">
    <location>
        <begin position="1"/>
        <end position="25"/>
    </location>
</feature>
<evidence type="ECO:0000256" key="2">
    <source>
        <dbReference type="ARBA" id="ARBA00022448"/>
    </source>
</evidence>
<dbReference type="PANTHER" id="PTHR23511:SF34">
    <property type="entry name" value="SYNAPTIC VESICLE GLYCOPROTEIN 2"/>
    <property type="match status" value="1"/>
</dbReference>
<dbReference type="PANTHER" id="PTHR23511">
    <property type="entry name" value="SYNAPTIC VESICLE GLYCOPROTEIN 2"/>
    <property type="match status" value="1"/>
</dbReference>
<feature type="transmembrane region" description="Helical" evidence="7">
    <location>
        <begin position="77"/>
        <end position="102"/>
    </location>
</feature>
<dbReference type="RefSeq" id="WP_249763293.1">
    <property type="nucleotide sequence ID" value="NZ_CAJUXY010000112.1"/>
</dbReference>
<dbReference type="Pfam" id="PF00083">
    <property type="entry name" value="Sugar_tr"/>
    <property type="match status" value="1"/>
</dbReference>
<feature type="transmembrane region" description="Helical" evidence="7">
    <location>
        <begin position="142"/>
        <end position="160"/>
    </location>
</feature>
<keyword evidence="4 7" id="KW-1133">Transmembrane helix</keyword>
<dbReference type="Gene3D" id="1.20.1250.20">
    <property type="entry name" value="MFS general substrate transporter like domains"/>
    <property type="match status" value="1"/>
</dbReference>
<gene>
    <name evidence="9" type="ORF">M5I08_03830</name>
</gene>
<feature type="domain" description="Major facilitator superfamily (MFS) profile" evidence="8">
    <location>
        <begin position="77"/>
        <end position="515"/>
    </location>
</feature>
<evidence type="ECO:0000256" key="3">
    <source>
        <dbReference type="ARBA" id="ARBA00022692"/>
    </source>
</evidence>
<keyword evidence="10" id="KW-1185">Reference proteome</keyword>
<name>A0ABY4QSU5_9MYCO</name>
<evidence type="ECO:0000256" key="1">
    <source>
        <dbReference type="ARBA" id="ARBA00004651"/>
    </source>
</evidence>
<keyword evidence="5 7" id="KW-0472">Membrane</keyword>
<dbReference type="InterPro" id="IPR005828">
    <property type="entry name" value="MFS_sugar_transport-like"/>
</dbReference>
<feature type="transmembrane region" description="Helical" evidence="7">
    <location>
        <begin position="201"/>
        <end position="226"/>
    </location>
</feature>
<feature type="transmembrane region" description="Helical" evidence="7">
    <location>
        <begin position="114"/>
        <end position="135"/>
    </location>
</feature>
<feature type="transmembrane region" description="Helical" evidence="7">
    <location>
        <begin position="394"/>
        <end position="415"/>
    </location>
</feature>
<dbReference type="Proteomes" id="UP001056610">
    <property type="component" value="Chromosome"/>
</dbReference>
<evidence type="ECO:0000313" key="9">
    <source>
        <dbReference type="EMBL" id="UQX12894.1"/>
    </source>
</evidence>
<evidence type="ECO:0000256" key="6">
    <source>
        <dbReference type="SAM" id="MobiDB-lite"/>
    </source>
</evidence>
<accession>A0ABY4QSU5</accession>
<evidence type="ECO:0000256" key="4">
    <source>
        <dbReference type="ARBA" id="ARBA00022989"/>
    </source>
</evidence>
<feature type="transmembrane region" description="Helical" evidence="7">
    <location>
        <begin position="232"/>
        <end position="254"/>
    </location>
</feature>
<sequence>MSGVVHASEAAHVQRPVGEVGGDDDSGRGALVTGALNEPQAPKISGKTVQEYIDERPTWSDGTMLPTAPMTAMQFRIWALACAGKFFEGMVVFMTGVALPLISIQFHLNAADKGLVTAASLAGILVGASALGGLADSYGRRSMFIAEMIIFSVFLVALTFAPNFIALVICLFGAGTALGCDYPTAHMVISESIATSMRGRLVLSAFAFQAVGAFFGTALGFGILYANPDLGAWRMMYAAAIVPAILVVVGRLYITESPHWLVSKGRTEDGEKATYRLLRRSPQYPKDVSLGHLVHTAAFGAASGSYLALFKKRNRRATILASVPWFLQDLGVYGIGIFTPTILAAVIGKESKSHALADTIHNDILGAKGSAMMDVLFVLGVIVAIFLVDRVGRIKLQIVGFIGCAVGLLLSGLSIRPDGSNIMWLLFLGFTLFYFMANFGPNAMTYLLAGEVFPTEVRGKGAGFAASFAKVGAVLTAFLFPILLKTIGTTALLWGLVVCFLLGAVVTYLFRIETAGVNLEDVGREDDPART</sequence>
<dbReference type="EMBL" id="CP097320">
    <property type="protein sequence ID" value="UQX12894.1"/>
    <property type="molecule type" value="Genomic_DNA"/>
</dbReference>
<dbReference type="SUPFAM" id="SSF103473">
    <property type="entry name" value="MFS general substrate transporter"/>
    <property type="match status" value="1"/>
</dbReference>
<dbReference type="PROSITE" id="PS50850">
    <property type="entry name" value="MFS"/>
    <property type="match status" value="1"/>
</dbReference>
<feature type="transmembrane region" description="Helical" evidence="7">
    <location>
        <begin position="491"/>
        <end position="510"/>
    </location>
</feature>
<feature type="transmembrane region" description="Helical" evidence="7">
    <location>
        <begin position="461"/>
        <end position="484"/>
    </location>
</feature>
<dbReference type="InterPro" id="IPR020846">
    <property type="entry name" value="MFS_dom"/>
</dbReference>
<dbReference type="PROSITE" id="PS00216">
    <property type="entry name" value="SUGAR_TRANSPORT_1"/>
    <property type="match status" value="1"/>
</dbReference>
<reference evidence="9" key="1">
    <citation type="submission" date="2022-05" db="EMBL/GenBank/DDBJ databases">
        <title>A methanotrophic Mycobacterium dominates a cave microbial ecosystem.</title>
        <authorList>
            <person name="Van Spanning R.J.M."/>
            <person name="Guan Q."/>
            <person name="Melkonian C."/>
            <person name="Gallant J."/>
            <person name="Polerecky L."/>
            <person name="Flot J.-F."/>
            <person name="Brandt B.W."/>
            <person name="Braster M."/>
            <person name="Iturbe Espinoza P."/>
            <person name="Aerts J."/>
            <person name="Meima-Franke M."/>
            <person name="Piersma S.R."/>
            <person name="Bunduc C."/>
            <person name="Ummels R."/>
            <person name="Pain A."/>
            <person name="Fleming E.J."/>
            <person name="van der Wel N."/>
            <person name="Gherman V.D."/>
            <person name="Sarbu S.M."/>
            <person name="Bodelier P.L.E."/>
            <person name="Bitter W."/>
        </authorList>
    </citation>
    <scope>NUCLEOTIDE SEQUENCE</scope>
    <source>
        <strain evidence="9">Sulfur Cave</strain>
    </source>
</reference>
<organism evidence="9 10">
    <name type="scientific">Candidatus Mycobacterium methanotrophicum</name>
    <dbReference type="NCBI Taxonomy" id="2943498"/>
    <lineage>
        <taxon>Bacteria</taxon>
        <taxon>Bacillati</taxon>
        <taxon>Actinomycetota</taxon>
        <taxon>Actinomycetes</taxon>
        <taxon>Mycobacteriales</taxon>
        <taxon>Mycobacteriaceae</taxon>
        <taxon>Mycobacterium</taxon>
    </lineage>
</organism>
<evidence type="ECO:0000313" key="10">
    <source>
        <dbReference type="Proteomes" id="UP001056610"/>
    </source>
</evidence>
<feature type="transmembrane region" description="Helical" evidence="7">
    <location>
        <begin position="422"/>
        <end position="441"/>
    </location>
</feature>
<evidence type="ECO:0000256" key="5">
    <source>
        <dbReference type="ARBA" id="ARBA00023136"/>
    </source>
</evidence>
<keyword evidence="3 7" id="KW-0812">Transmembrane</keyword>
<protein>
    <submittedName>
        <fullName evidence="9">MFS transporter</fullName>
    </submittedName>
</protein>
<dbReference type="InterPro" id="IPR005829">
    <property type="entry name" value="Sugar_transporter_CS"/>
</dbReference>
<proteinExistence type="predicted"/>